<dbReference type="InterPro" id="IPR057666">
    <property type="entry name" value="DrpA_SLOG"/>
</dbReference>
<dbReference type="EMBL" id="LZFO01000005">
    <property type="protein sequence ID" value="OFI07054.1"/>
    <property type="molecule type" value="Genomic_DNA"/>
</dbReference>
<dbReference type="SUPFAM" id="SSF102405">
    <property type="entry name" value="MCP/YpsA-like"/>
    <property type="match status" value="1"/>
</dbReference>
<dbReference type="Proteomes" id="UP000175744">
    <property type="component" value="Unassembled WGS sequence"/>
</dbReference>
<gene>
    <name evidence="3" type="ORF">CLOACE_04590</name>
</gene>
<name>A0A1E8F143_9CLOT</name>
<dbReference type="PANTHER" id="PTHR43022:SF1">
    <property type="entry name" value="PROTEIN SMF"/>
    <property type="match status" value="1"/>
</dbReference>
<reference evidence="3 4" key="1">
    <citation type="submission" date="2016-06" db="EMBL/GenBank/DDBJ databases">
        <title>Genome sequence of Clostridium acetireducens DSM 10703.</title>
        <authorList>
            <person name="Poehlein A."/>
            <person name="Fluechter S."/>
            <person name="Duerre P."/>
            <person name="Daniel R."/>
        </authorList>
    </citation>
    <scope>NUCLEOTIDE SEQUENCE [LARGE SCALE GENOMIC DNA]</scope>
    <source>
        <strain evidence="3 4">DSM 10703</strain>
    </source>
</reference>
<dbReference type="Pfam" id="PF02481">
    <property type="entry name" value="DNA_processg_A"/>
    <property type="match status" value="1"/>
</dbReference>
<evidence type="ECO:0000256" key="1">
    <source>
        <dbReference type="ARBA" id="ARBA00006525"/>
    </source>
</evidence>
<feature type="domain" description="Smf/DprA SLOG" evidence="2">
    <location>
        <begin position="79"/>
        <end position="288"/>
    </location>
</feature>
<dbReference type="PANTHER" id="PTHR43022">
    <property type="entry name" value="PROTEIN SMF"/>
    <property type="match status" value="1"/>
</dbReference>
<keyword evidence="4" id="KW-1185">Reference proteome</keyword>
<evidence type="ECO:0000313" key="3">
    <source>
        <dbReference type="EMBL" id="OFI07054.1"/>
    </source>
</evidence>
<dbReference type="RefSeq" id="WP_070109429.1">
    <property type="nucleotide sequence ID" value="NZ_LZFO01000005.1"/>
</dbReference>
<sequence length="316" mass="35858">MVNFIIDMLCIPGIGKRTLEKVIQVAGFEPTNIDEIIDVFIEAKYKYKRIKIPERYEIEKAKIQGENIRKKAYDKNINIISFKDKGFPESLKCIPDFPVLLYYKGNLEAINNTSIAIVGTRNPTIHGEKVAGRLGEIFGKRGFTVVTGLALGCDTFANLGSLKVNGLNVVSLPCGIDSIYPKENEKLAYDIIEKGGCIISEYPPGENAKRNYFVERDRLQSGLSKVVVVVETDLKGGTMHTAKFALEQERKLYVYVPPYKNRTLDIVSGNIELLKDNRVKSLENKNDIENIEKVLLEYDYSNFHKQEFKQVNFEFI</sequence>
<proteinExistence type="inferred from homology"/>
<dbReference type="AlphaFoldDB" id="A0A1E8F143"/>
<comment type="caution">
    <text evidence="3">The sequence shown here is derived from an EMBL/GenBank/DDBJ whole genome shotgun (WGS) entry which is preliminary data.</text>
</comment>
<dbReference type="InterPro" id="IPR003488">
    <property type="entry name" value="DprA"/>
</dbReference>
<dbReference type="OrthoDB" id="9785707at2"/>
<accession>A0A1E8F143</accession>
<comment type="similarity">
    <text evidence="1">Belongs to the DprA/Smf family.</text>
</comment>
<organism evidence="3 4">
    <name type="scientific">Clostridium acetireducens DSM 10703</name>
    <dbReference type="NCBI Taxonomy" id="1121290"/>
    <lineage>
        <taxon>Bacteria</taxon>
        <taxon>Bacillati</taxon>
        <taxon>Bacillota</taxon>
        <taxon>Clostridia</taxon>
        <taxon>Eubacteriales</taxon>
        <taxon>Clostridiaceae</taxon>
        <taxon>Clostridium</taxon>
    </lineage>
</organism>
<dbReference type="STRING" id="1121290.CLAOCE_04590"/>
<dbReference type="PATRIC" id="fig|1121290.3.peg.465"/>
<evidence type="ECO:0000313" key="4">
    <source>
        <dbReference type="Proteomes" id="UP000175744"/>
    </source>
</evidence>
<dbReference type="Gene3D" id="3.40.50.450">
    <property type="match status" value="1"/>
</dbReference>
<protein>
    <recommendedName>
        <fullName evidence="2">Smf/DprA SLOG domain-containing protein</fullName>
    </recommendedName>
</protein>
<dbReference type="NCBIfam" id="TIGR00732">
    <property type="entry name" value="dprA"/>
    <property type="match status" value="1"/>
</dbReference>
<evidence type="ECO:0000259" key="2">
    <source>
        <dbReference type="Pfam" id="PF02481"/>
    </source>
</evidence>
<dbReference type="GO" id="GO:0009294">
    <property type="term" value="P:DNA-mediated transformation"/>
    <property type="evidence" value="ECO:0007669"/>
    <property type="project" value="InterPro"/>
</dbReference>